<proteinExistence type="predicted"/>
<accession>A0A382UWA9</accession>
<sequence length="184" mass="20730">MVLSYLISIPHERRRSVTFLQRKEDRWACFLVTYSDSTGAWRGYLSFRQSGGETSGNEARTADIFLEKSEEEIHQKARGLGRPLLVALLESALYASSQSSREAAPRLSGRFRSLLVENSLQVAGDWSGEREPPGESLETLRSLYASYRLDQVAHFICLLDPPAFEEAADKILGQQSIDFRSKAR</sequence>
<dbReference type="AlphaFoldDB" id="A0A382UWA9"/>
<reference evidence="1" key="1">
    <citation type="submission" date="2018-05" db="EMBL/GenBank/DDBJ databases">
        <authorList>
            <person name="Lanie J.A."/>
            <person name="Ng W.-L."/>
            <person name="Kazmierczak K.M."/>
            <person name="Andrzejewski T.M."/>
            <person name="Davidsen T.M."/>
            <person name="Wayne K.J."/>
            <person name="Tettelin H."/>
            <person name="Glass J.I."/>
            <person name="Rusch D."/>
            <person name="Podicherti R."/>
            <person name="Tsui H.-C.T."/>
            <person name="Winkler M.E."/>
        </authorList>
    </citation>
    <scope>NUCLEOTIDE SEQUENCE</scope>
</reference>
<dbReference type="EMBL" id="UINC01146957">
    <property type="protein sequence ID" value="SVD37988.1"/>
    <property type="molecule type" value="Genomic_DNA"/>
</dbReference>
<organism evidence="1">
    <name type="scientific">marine metagenome</name>
    <dbReference type="NCBI Taxonomy" id="408172"/>
    <lineage>
        <taxon>unclassified sequences</taxon>
        <taxon>metagenomes</taxon>
        <taxon>ecological metagenomes</taxon>
    </lineage>
</organism>
<evidence type="ECO:0000313" key="1">
    <source>
        <dbReference type="EMBL" id="SVD37988.1"/>
    </source>
</evidence>
<name>A0A382UWA9_9ZZZZ</name>
<feature type="non-terminal residue" evidence="1">
    <location>
        <position position="184"/>
    </location>
</feature>
<protein>
    <submittedName>
        <fullName evidence="1">Uncharacterized protein</fullName>
    </submittedName>
</protein>
<gene>
    <name evidence="1" type="ORF">METZ01_LOCUS390842</name>
</gene>